<dbReference type="PROSITE" id="PS50113">
    <property type="entry name" value="PAC"/>
    <property type="match status" value="1"/>
</dbReference>
<name>A0A317ZP53_9BACT</name>
<dbReference type="Gene3D" id="3.60.40.10">
    <property type="entry name" value="PPM-type phosphatase domain"/>
    <property type="match status" value="1"/>
</dbReference>
<keyword evidence="4" id="KW-1185">Reference proteome</keyword>
<dbReference type="Pfam" id="PF08448">
    <property type="entry name" value="PAS_4"/>
    <property type="match status" value="1"/>
</dbReference>
<dbReference type="Gene3D" id="3.30.450.20">
    <property type="entry name" value="PAS domain"/>
    <property type="match status" value="1"/>
</dbReference>
<comment type="caution">
    <text evidence="3">The sequence shown here is derived from an EMBL/GenBank/DDBJ whole genome shotgun (WGS) entry which is preliminary data.</text>
</comment>
<evidence type="ECO:0000313" key="4">
    <source>
        <dbReference type="Proteomes" id="UP000247099"/>
    </source>
</evidence>
<dbReference type="RefSeq" id="WP_110129718.1">
    <property type="nucleotide sequence ID" value="NZ_QHJQ01000001.1"/>
</dbReference>
<organism evidence="3 4">
    <name type="scientific">Coraliomargarita sinensis</name>
    <dbReference type="NCBI Taxonomy" id="2174842"/>
    <lineage>
        <taxon>Bacteria</taxon>
        <taxon>Pseudomonadati</taxon>
        <taxon>Verrucomicrobiota</taxon>
        <taxon>Opitutia</taxon>
        <taxon>Puniceicoccales</taxon>
        <taxon>Coraliomargaritaceae</taxon>
        <taxon>Coraliomargarita</taxon>
    </lineage>
</organism>
<evidence type="ECO:0000256" key="1">
    <source>
        <dbReference type="ARBA" id="ARBA00022801"/>
    </source>
</evidence>
<dbReference type="SMART" id="SM00331">
    <property type="entry name" value="PP2C_SIG"/>
    <property type="match status" value="1"/>
</dbReference>
<accession>A0A317ZP53</accession>
<evidence type="ECO:0000313" key="3">
    <source>
        <dbReference type="EMBL" id="PXA05639.1"/>
    </source>
</evidence>
<dbReference type="InterPro" id="IPR013656">
    <property type="entry name" value="PAS_4"/>
</dbReference>
<dbReference type="AlphaFoldDB" id="A0A317ZP53"/>
<dbReference type="InterPro" id="IPR036457">
    <property type="entry name" value="PPM-type-like_dom_sf"/>
</dbReference>
<proteinExistence type="predicted"/>
<dbReference type="InParanoid" id="A0A317ZP53"/>
<dbReference type="InterPro" id="IPR001932">
    <property type="entry name" value="PPM-type_phosphatase-like_dom"/>
</dbReference>
<dbReference type="Pfam" id="PF07228">
    <property type="entry name" value="SpoIIE"/>
    <property type="match status" value="1"/>
</dbReference>
<dbReference type="NCBIfam" id="TIGR00229">
    <property type="entry name" value="sensory_box"/>
    <property type="match status" value="1"/>
</dbReference>
<gene>
    <name evidence="3" type="ORF">DDZ13_01835</name>
</gene>
<dbReference type="OrthoDB" id="9763484at2"/>
<dbReference type="CDD" id="cd00130">
    <property type="entry name" value="PAS"/>
    <property type="match status" value="1"/>
</dbReference>
<dbReference type="InterPro" id="IPR000700">
    <property type="entry name" value="PAS-assoc_C"/>
</dbReference>
<dbReference type="InterPro" id="IPR000014">
    <property type="entry name" value="PAS"/>
</dbReference>
<evidence type="ECO:0000259" key="2">
    <source>
        <dbReference type="PROSITE" id="PS50113"/>
    </source>
</evidence>
<dbReference type="InterPro" id="IPR052016">
    <property type="entry name" value="Bact_Sigma-Reg"/>
</dbReference>
<keyword evidence="1" id="KW-0378">Hydrolase</keyword>
<reference evidence="3 4" key="1">
    <citation type="submission" date="2018-05" db="EMBL/GenBank/DDBJ databases">
        <title>Coraliomargarita sinensis sp. nov., isolated from a marine solar saltern.</title>
        <authorList>
            <person name="Zhou L.Y."/>
        </authorList>
    </citation>
    <scope>NUCLEOTIDE SEQUENCE [LARGE SCALE GENOMIC DNA]</scope>
    <source>
        <strain evidence="3 4">WN38</strain>
    </source>
</reference>
<dbReference type="EMBL" id="QHJQ01000001">
    <property type="protein sequence ID" value="PXA05639.1"/>
    <property type="molecule type" value="Genomic_DNA"/>
</dbReference>
<dbReference type="PANTHER" id="PTHR43156">
    <property type="entry name" value="STAGE II SPORULATION PROTEIN E-RELATED"/>
    <property type="match status" value="1"/>
</dbReference>
<feature type="domain" description="PAC" evidence="2">
    <location>
        <begin position="88"/>
        <end position="147"/>
    </location>
</feature>
<dbReference type="InterPro" id="IPR035965">
    <property type="entry name" value="PAS-like_dom_sf"/>
</dbReference>
<dbReference type="SUPFAM" id="SSF55785">
    <property type="entry name" value="PYP-like sensor domain (PAS domain)"/>
    <property type="match status" value="1"/>
</dbReference>
<sequence>MSSSAKIDPDGSSMLLKASAKRLFESLMEQTPDRIYIKDKKSRFVAASQALVEMHGFKERHELEGLTDFDLFSHEHAQQAYDDEQEILRTEKPIINRVEKETWDDGSISWVTSSKAPLYLASGKLAGIIGISRDITAEREAQIKLAESENRLREQNEILRSDYQSAHKVQSVMIPGRVPHVNHVDIGYLWKPMTSVGGDIFSFPRNPSNCLLFFMGDVCGHGVTAAFYTVLIKYLTAHSAEVYTDNPQDFLNSVNHGLTGRLNEGFVTGLAGHFGARQKNGSRKLVLSHAGHRQVLVYRKAEKKCELIQLPGGTVMGIPGGSASPAKAIDLKVGDRFYAFTDGIVEASAPDGEEFGMERLIQCFEKHAGETVQETQQIIYETVAEHTQSESQQDDITLLAFELS</sequence>
<dbReference type="GO" id="GO:0016791">
    <property type="term" value="F:phosphatase activity"/>
    <property type="evidence" value="ECO:0007669"/>
    <property type="project" value="TreeGrafter"/>
</dbReference>
<dbReference type="Proteomes" id="UP000247099">
    <property type="component" value="Unassembled WGS sequence"/>
</dbReference>
<dbReference type="PANTHER" id="PTHR43156:SF2">
    <property type="entry name" value="STAGE II SPORULATION PROTEIN E"/>
    <property type="match status" value="1"/>
</dbReference>
<protein>
    <recommendedName>
        <fullName evidence="2">PAC domain-containing protein</fullName>
    </recommendedName>
</protein>